<reference evidence="18" key="1">
    <citation type="submission" date="2021-12" db="EMBL/GenBank/DDBJ databases">
        <authorList>
            <person name="King R."/>
        </authorList>
    </citation>
    <scope>NUCLEOTIDE SEQUENCE</scope>
</reference>
<feature type="domain" description="TcmA/NAT10 helicase" evidence="14">
    <location>
        <begin position="279"/>
        <end position="481"/>
    </location>
</feature>
<dbReference type="EMBL" id="OV121138">
    <property type="protein sequence ID" value="CAH0561079.1"/>
    <property type="molecule type" value="Genomic_DNA"/>
</dbReference>
<dbReference type="PANTHER" id="PTHR10925">
    <property type="entry name" value="N-ACETYLTRANSFERASE 10"/>
    <property type="match status" value="1"/>
</dbReference>
<keyword evidence="2 11" id="KW-0698">rRNA processing</keyword>
<evidence type="ECO:0000313" key="19">
    <source>
        <dbReference type="Proteomes" id="UP001154078"/>
    </source>
</evidence>
<dbReference type="Gene3D" id="3.40.630.30">
    <property type="match status" value="1"/>
</dbReference>
<keyword evidence="7 11" id="KW-0539">Nucleus</keyword>
<dbReference type="GO" id="GO:0005730">
    <property type="term" value="C:nucleolus"/>
    <property type="evidence" value="ECO:0007669"/>
    <property type="project" value="UniProtKB-SubCell"/>
</dbReference>
<dbReference type="FunFam" id="3.40.50.300:FF:002218">
    <property type="entry name" value="tRNA(Met) cytidine acetyltransferase TmcA"/>
    <property type="match status" value="1"/>
</dbReference>
<comment type="subcellular location">
    <subcellularLocation>
        <location evidence="1 11">Nucleus</location>
        <location evidence="1 11">Nucleolus</location>
    </subcellularLocation>
</comment>
<comment type="catalytic activity">
    <reaction evidence="9 11">
        <text>a cytidine in 18S rRNA + acetyl-CoA + ATP + H2O = an N(4)-acetylcytidine in 18S rRNA + ADP + phosphate + CoA + H(+)</text>
        <dbReference type="Rhea" id="RHEA:51424"/>
        <dbReference type="Rhea" id="RHEA-COMP:13575"/>
        <dbReference type="Rhea" id="RHEA-COMP:13576"/>
        <dbReference type="ChEBI" id="CHEBI:15377"/>
        <dbReference type="ChEBI" id="CHEBI:15378"/>
        <dbReference type="ChEBI" id="CHEBI:30616"/>
        <dbReference type="ChEBI" id="CHEBI:43474"/>
        <dbReference type="ChEBI" id="CHEBI:57287"/>
        <dbReference type="ChEBI" id="CHEBI:57288"/>
        <dbReference type="ChEBI" id="CHEBI:74900"/>
        <dbReference type="ChEBI" id="CHEBI:82748"/>
        <dbReference type="ChEBI" id="CHEBI:456216"/>
    </reaction>
</comment>
<evidence type="ECO:0000256" key="1">
    <source>
        <dbReference type="ARBA" id="ARBA00004604"/>
    </source>
</evidence>
<keyword evidence="19" id="KW-1185">Reference proteome</keyword>
<dbReference type="GO" id="GO:1904812">
    <property type="term" value="P:rRNA acetylation involved in maturation of SSU-rRNA"/>
    <property type="evidence" value="ECO:0007669"/>
    <property type="project" value="InterPro"/>
</dbReference>
<keyword evidence="12" id="KW-0175">Coiled coil</keyword>
<evidence type="ECO:0000256" key="10">
    <source>
        <dbReference type="ARBA" id="ARBA00068357"/>
    </source>
</evidence>
<dbReference type="InterPro" id="IPR000182">
    <property type="entry name" value="GNAT_dom"/>
</dbReference>
<keyword evidence="8 11" id="KW-0012">Acyltransferase</keyword>
<evidence type="ECO:0000256" key="9">
    <source>
        <dbReference type="ARBA" id="ARBA00052133"/>
    </source>
</evidence>
<feature type="binding site" evidence="11">
    <location>
        <begin position="622"/>
        <end position="624"/>
    </location>
    <ligand>
        <name>acetyl-CoA</name>
        <dbReference type="ChEBI" id="CHEBI:57288"/>
    </ligand>
</feature>
<evidence type="ECO:0000256" key="3">
    <source>
        <dbReference type="ARBA" id="ARBA00022679"/>
    </source>
</evidence>
<evidence type="ECO:0000256" key="5">
    <source>
        <dbReference type="ARBA" id="ARBA00022741"/>
    </source>
</evidence>
<gene>
    <name evidence="18" type="ORF">MELIAE_LOCUS10706</name>
</gene>
<dbReference type="CDD" id="cd04301">
    <property type="entry name" value="NAT_SF"/>
    <property type="match status" value="1"/>
</dbReference>
<feature type="domain" description="Possible tRNA binding" evidence="17">
    <location>
        <begin position="755"/>
        <end position="966"/>
    </location>
</feature>
<comment type="function">
    <text evidence="11">RNA cytidine acetyltransferase with specificity toward both 18S rRNA and tRNAs. Catalyzes the formation of N(4)-acetylcytidine (ac4C) in 18S rRNA. Required for early nucleolar cleavages of precursor rRNA at sites A0, A1 and A2 during 18S rRNA synthesis. Catalyzes the formation of ac4C in serine and leucine tRNAs. Requires a tRNA-binding adapter protein for full tRNA acetyltransferase activity but not for 18S rRNA acetylation.</text>
</comment>
<evidence type="ECO:0000256" key="6">
    <source>
        <dbReference type="ARBA" id="ARBA00022840"/>
    </source>
</evidence>
<feature type="binding site" evidence="11">
    <location>
        <begin position="284"/>
        <end position="293"/>
    </location>
    <ligand>
        <name>ATP</name>
        <dbReference type="ChEBI" id="CHEBI:30616"/>
    </ligand>
</feature>
<dbReference type="GO" id="GO:1990883">
    <property type="term" value="F:18S rRNA cytidine N-acetyltransferase activity"/>
    <property type="evidence" value="ECO:0007669"/>
    <property type="project" value="TreeGrafter"/>
</dbReference>
<evidence type="ECO:0000256" key="11">
    <source>
        <dbReference type="HAMAP-Rule" id="MF_03211"/>
    </source>
</evidence>
<name>A0A9P0BA90_BRAAE</name>
<feature type="region of interest" description="Disordered" evidence="13">
    <location>
        <begin position="987"/>
        <end position="1012"/>
    </location>
</feature>
<evidence type="ECO:0000256" key="12">
    <source>
        <dbReference type="SAM" id="Coils"/>
    </source>
</evidence>
<keyword evidence="4 11" id="KW-0819">tRNA processing</keyword>
<evidence type="ECO:0000256" key="13">
    <source>
        <dbReference type="SAM" id="MobiDB-lite"/>
    </source>
</evidence>
<dbReference type="InterPro" id="IPR027417">
    <property type="entry name" value="P-loop_NTPase"/>
</dbReference>
<dbReference type="PANTHER" id="PTHR10925:SF5">
    <property type="entry name" value="RNA CYTIDINE ACETYLTRANSFERASE"/>
    <property type="match status" value="1"/>
</dbReference>
<dbReference type="GO" id="GO:0030686">
    <property type="term" value="C:90S preribosome"/>
    <property type="evidence" value="ECO:0007669"/>
    <property type="project" value="TreeGrafter"/>
</dbReference>
<dbReference type="InterPro" id="IPR032672">
    <property type="entry name" value="TmcA/NAT10/Kre33"/>
</dbReference>
<keyword evidence="6 11" id="KW-0067">ATP-binding</keyword>
<evidence type="ECO:0000256" key="7">
    <source>
        <dbReference type="ARBA" id="ARBA00023242"/>
    </source>
</evidence>
<dbReference type="InterPro" id="IPR013562">
    <property type="entry name" value="TmcA/NAT10_N"/>
</dbReference>
<dbReference type="AlphaFoldDB" id="A0A9P0BA90"/>
<dbReference type="Gene3D" id="3.40.50.300">
    <property type="entry name" value="P-loop containing nucleotide triphosphate hydrolases"/>
    <property type="match status" value="1"/>
</dbReference>
<dbReference type="InterPro" id="IPR007807">
    <property type="entry name" value="TcmA/NAT10_helicase"/>
</dbReference>
<evidence type="ECO:0000259" key="16">
    <source>
        <dbReference type="Pfam" id="PF13718"/>
    </source>
</evidence>
<dbReference type="Pfam" id="PF08351">
    <property type="entry name" value="TmcA_N"/>
    <property type="match status" value="1"/>
</dbReference>
<evidence type="ECO:0000256" key="4">
    <source>
        <dbReference type="ARBA" id="ARBA00022694"/>
    </source>
</evidence>
<sequence length="1012" mass="114278">MVRKKIDNRIRVLIENGVKLGHRTLLAIVGDKGRDQVVILHHMLSKAEVKARPSVLWCYKKELGFSSHRKKRMKHLQHKLQAGKLSVNEDDPFELFLSSTKIRYCYYSETHKILGNTYGMCVLQDFEALTPNLLARTIETVEGGGLIVLLLRSVNSLKQLYTMSMDVHQRFRTEAHQDVVCRFNERFLLSLASCKRCLVVDDQLAVLPISSHNLHVTPVEASQEATVSENELTDLKNQLRDTQPVGNLINCCKTLDQGKALLKFIEAISEKSLRSTVSLTASRGRGKSAALGLSVAAAVAFGYSNIFVTSPSPENLNTFFEFVFKGFDALEYQEHIDYGLVQSTNPEFNKAIVRVNIFRDHRQTIQYIHPTDAHRLAQAELLVIDEAAAIPLPYVKAMLGPYLVFLASTINGYEGTGRSLSLKLLQQLRTQAAPVGANANTKKDTGAATGRTLNEVTLNESIRYKPDDDVEAWLTKLLCLDSTSVAPLLSGCPPPDNCDLYYINRDTLFCYHKASEEFLQRLVALYVASHYKNTPNDLQMMSDAPAHHLFCLLGPVDPNKKTLPEVLVIVQVCLEGQISKSSVVEGFSRGKRASGDLIPWTIGQQYQDPDFPKLAGARVVRIATHPDYQGMGYGARALNILQQYYEYKIPSIEEELPAREDIENIEESEVGLLEESIEPRKSLPPLLLKLSERPPEKLDYLGVSFGLTEQLLKFWKKSKYIPVYLRQTTNDLTGEHSCIMINVLNSEDRVADQDWLNAYWVDFRRRFTSLLGYQFNKFTPGLALSMINNKSRKVQARDLTKEELNMYLTKYDLKRLEMYSNNLVDYHLIIDLMPSLAKIYFLNQMGDVTMSAVQSAILLGIGLQHKTVDSIAQELDLPASQLLGLFNRLIRRCVQYLNAILEQDIEKSLVPRKDVSMLPVAKSMNDELEEAAKVLQKKQKKELEKLKNENLAQFAIKGSEDEWNKVLTNKSGKKSLISVKSGEKRMFQDNGATEVEDTPSKKKKGKKKRMST</sequence>
<dbReference type="GO" id="GO:0051391">
    <property type="term" value="P:tRNA acetylation"/>
    <property type="evidence" value="ECO:0007669"/>
    <property type="project" value="UniProtKB-UniRule"/>
</dbReference>
<evidence type="ECO:0000313" key="18">
    <source>
        <dbReference type="EMBL" id="CAH0561079.1"/>
    </source>
</evidence>
<proteinExistence type="inferred from homology"/>
<keyword evidence="3 11" id="KW-0808">Transferase</keyword>
<feature type="coiled-coil region" evidence="12">
    <location>
        <begin position="918"/>
        <end position="949"/>
    </location>
</feature>
<dbReference type="HAMAP" id="MF_03211">
    <property type="entry name" value="RNA_acetyltr_Nat10"/>
    <property type="match status" value="1"/>
</dbReference>
<evidence type="ECO:0000256" key="8">
    <source>
        <dbReference type="ARBA" id="ARBA00023315"/>
    </source>
</evidence>
<organism evidence="18 19">
    <name type="scientific">Brassicogethes aeneus</name>
    <name type="common">Rape pollen beetle</name>
    <name type="synonym">Meligethes aeneus</name>
    <dbReference type="NCBI Taxonomy" id="1431903"/>
    <lineage>
        <taxon>Eukaryota</taxon>
        <taxon>Metazoa</taxon>
        <taxon>Ecdysozoa</taxon>
        <taxon>Arthropoda</taxon>
        <taxon>Hexapoda</taxon>
        <taxon>Insecta</taxon>
        <taxon>Pterygota</taxon>
        <taxon>Neoptera</taxon>
        <taxon>Endopterygota</taxon>
        <taxon>Coleoptera</taxon>
        <taxon>Polyphaga</taxon>
        <taxon>Cucujiformia</taxon>
        <taxon>Nitidulidae</taxon>
        <taxon>Meligethinae</taxon>
        <taxon>Brassicogethes</taxon>
    </lineage>
</organism>
<feature type="domain" description="TmcA/NAT10 N-terminal" evidence="15">
    <location>
        <begin position="9"/>
        <end position="201"/>
    </location>
</feature>
<evidence type="ECO:0000259" key="15">
    <source>
        <dbReference type="Pfam" id="PF08351"/>
    </source>
</evidence>
<dbReference type="Pfam" id="PF13718">
    <property type="entry name" value="GNAT_acetyltr_2"/>
    <property type="match status" value="1"/>
</dbReference>
<dbReference type="Proteomes" id="UP001154078">
    <property type="component" value="Chromosome 7"/>
</dbReference>
<protein>
    <recommendedName>
        <fullName evidence="10 11">RNA cytidine acetyltransferase</fullName>
        <ecNumber evidence="11">2.3.1.-</ecNumber>
    </recommendedName>
    <alternativeName>
        <fullName evidence="11">18S rRNA cytosine acetyltransferase</fullName>
    </alternativeName>
</protein>
<dbReference type="GO" id="GO:0005524">
    <property type="term" value="F:ATP binding"/>
    <property type="evidence" value="ECO:0007669"/>
    <property type="project" value="UniProtKB-UniRule"/>
</dbReference>
<evidence type="ECO:0000256" key="2">
    <source>
        <dbReference type="ARBA" id="ARBA00022552"/>
    </source>
</evidence>
<feature type="compositionally biased region" description="Basic residues" evidence="13">
    <location>
        <begin position="1001"/>
        <end position="1012"/>
    </location>
</feature>
<comment type="catalytic activity">
    <reaction evidence="11">
        <text>a cytidine in tRNA + acetyl-CoA + ATP + H2O = an N(4)-acetylcytidine in tRNA + ADP + phosphate + CoA + H(+)</text>
        <dbReference type="Rhea" id="RHEA:53876"/>
        <dbReference type="Rhea" id="RHEA-COMP:13670"/>
        <dbReference type="Rhea" id="RHEA-COMP:13671"/>
        <dbReference type="ChEBI" id="CHEBI:15377"/>
        <dbReference type="ChEBI" id="CHEBI:15378"/>
        <dbReference type="ChEBI" id="CHEBI:30616"/>
        <dbReference type="ChEBI" id="CHEBI:43474"/>
        <dbReference type="ChEBI" id="CHEBI:57287"/>
        <dbReference type="ChEBI" id="CHEBI:57288"/>
        <dbReference type="ChEBI" id="CHEBI:74900"/>
        <dbReference type="ChEBI" id="CHEBI:82748"/>
        <dbReference type="ChEBI" id="CHEBI:456216"/>
    </reaction>
</comment>
<comment type="similarity">
    <text evidence="11">Belongs to the RNA cytidine acetyltransferase family. NAT10 subfamily.</text>
</comment>
<feature type="domain" description="N-acetyltransferase" evidence="16">
    <location>
        <begin position="521"/>
        <end position="744"/>
    </location>
</feature>
<dbReference type="GO" id="GO:0000049">
    <property type="term" value="F:tRNA binding"/>
    <property type="evidence" value="ECO:0007669"/>
    <property type="project" value="TreeGrafter"/>
</dbReference>
<evidence type="ECO:0000259" key="14">
    <source>
        <dbReference type="Pfam" id="PF05127"/>
    </source>
</evidence>
<feature type="binding site" evidence="11">
    <location>
        <begin position="629"/>
        <end position="635"/>
    </location>
    <ligand>
        <name>acetyl-CoA</name>
        <dbReference type="ChEBI" id="CHEBI:57288"/>
    </ligand>
</feature>
<evidence type="ECO:0000259" key="17">
    <source>
        <dbReference type="Pfam" id="PF13725"/>
    </source>
</evidence>
<dbReference type="EC" id="2.3.1.-" evidence="11"/>
<accession>A0A9P0BA90</accession>
<dbReference type="InterPro" id="IPR033688">
    <property type="entry name" value="NAT10"/>
</dbReference>
<dbReference type="FunFam" id="3.40.50.11040:FF:000002">
    <property type="entry name" value="RNA cytidine acetyltransferase"/>
    <property type="match status" value="1"/>
</dbReference>
<feature type="binding site" evidence="11">
    <location>
        <position position="463"/>
    </location>
    <ligand>
        <name>ATP</name>
        <dbReference type="ChEBI" id="CHEBI:30616"/>
    </ligand>
</feature>
<dbReference type="InterPro" id="IPR027992">
    <property type="entry name" value="tRNA_bind_dom"/>
</dbReference>
<keyword evidence="5 11" id="KW-0547">Nucleotide-binding</keyword>
<feature type="binding site" evidence="11">
    <location>
        <position position="717"/>
    </location>
    <ligand>
        <name>acetyl-CoA</name>
        <dbReference type="ChEBI" id="CHEBI:57288"/>
    </ligand>
</feature>
<dbReference type="Gene3D" id="3.40.50.11040">
    <property type="match status" value="1"/>
</dbReference>
<dbReference type="Pfam" id="PF13725">
    <property type="entry name" value="tRNA_bind_2"/>
    <property type="match status" value="1"/>
</dbReference>
<dbReference type="Pfam" id="PF05127">
    <property type="entry name" value="NAT10_TcmA_helicase"/>
    <property type="match status" value="1"/>
</dbReference>
<dbReference type="OrthoDB" id="10067491at2759"/>